<sequence>MTIDYSKRDNMDTDSEPEISLPSVPTPQAPAQQPHNQLHQLSYRSIQAVIARCDVEKIRFAPWSVAMIQVDHPIFPNYIPPVPLACHHVGTQSANRADLDNQMITYLNIDHESEFAPSEWRSYIDTVVIAQKDKKPLLPQHLQGKEIRSETGGENDVDDWRAVRSSSAGLQEDLPTFK</sequence>
<evidence type="ECO:0000313" key="3">
    <source>
        <dbReference type="Proteomes" id="UP000738349"/>
    </source>
</evidence>
<protein>
    <submittedName>
        <fullName evidence="2">Uncharacterized protein</fullName>
    </submittedName>
</protein>
<dbReference type="OrthoDB" id="437457at2759"/>
<name>A0A9P9E8G5_9HYPO</name>
<proteinExistence type="predicted"/>
<dbReference type="Proteomes" id="UP000738349">
    <property type="component" value="Unassembled WGS sequence"/>
</dbReference>
<organism evidence="2 3">
    <name type="scientific">Dactylonectria macrodidyma</name>
    <dbReference type="NCBI Taxonomy" id="307937"/>
    <lineage>
        <taxon>Eukaryota</taxon>
        <taxon>Fungi</taxon>
        <taxon>Dikarya</taxon>
        <taxon>Ascomycota</taxon>
        <taxon>Pezizomycotina</taxon>
        <taxon>Sordariomycetes</taxon>
        <taxon>Hypocreomycetidae</taxon>
        <taxon>Hypocreales</taxon>
        <taxon>Nectriaceae</taxon>
        <taxon>Dactylonectria</taxon>
    </lineage>
</organism>
<comment type="caution">
    <text evidence="2">The sequence shown here is derived from an EMBL/GenBank/DDBJ whole genome shotgun (WGS) entry which is preliminary data.</text>
</comment>
<feature type="compositionally biased region" description="Basic and acidic residues" evidence="1">
    <location>
        <begin position="1"/>
        <end position="11"/>
    </location>
</feature>
<keyword evidence="3" id="KW-1185">Reference proteome</keyword>
<gene>
    <name evidence="2" type="ORF">EDB81DRAFT_845403</name>
</gene>
<evidence type="ECO:0000313" key="2">
    <source>
        <dbReference type="EMBL" id="KAH7132742.1"/>
    </source>
</evidence>
<accession>A0A9P9E8G5</accession>
<reference evidence="2" key="1">
    <citation type="journal article" date="2021" name="Nat. Commun.">
        <title>Genetic determinants of endophytism in the Arabidopsis root mycobiome.</title>
        <authorList>
            <person name="Mesny F."/>
            <person name="Miyauchi S."/>
            <person name="Thiergart T."/>
            <person name="Pickel B."/>
            <person name="Atanasova L."/>
            <person name="Karlsson M."/>
            <person name="Huettel B."/>
            <person name="Barry K.W."/>
            <person name="Haridas S."/>
            <person name="Chen C."/>
            <person name="Bauer D."/>
            <person name="Andreopoulos W."/>
            <person name="Pangilinan J."/>
            <person name="LaButti K."/>
            <person name="Riley R."/>
            <person name="Lipzen A."/>
            <person name="Clum A."/>
            <person name="Drula E."/>
            <person name="Henrissat B."/>
            <person name="Kohler A."/>
            <person name="Grigoriev I.V."/>
            <person name="Martin F.M."/>
            <person name="Hacquard S."/>
        </authorList>
    </citation>
    <scope>NUCLEOTIDE SEQUENCE</scope>
    <source>
        <strain evidence="2">MPI-CAGE-AT-0147</strain>
    </source>
</reference>
<evidence type="ECO:0000256" key="1">
    <source>
        <dbReference type="SAM" id="MobiDB-lite"/>
    </source>
</evidence>
<dbReference type="EMBL" id="JAGMUV010000016">
    <property type="protein sequence ID" value="KAH7132742.1"/>
    <property type="molecule type" value="Genomic_DNA"/>
</dbReference>
<feature type="region of interest" description="Disordered" evidence="1">
    <location>
        <begin position="143"/>
        <end position="178"/>
    </location>
</feature>
<feature type="region of interest" description="Disordered" evidence="1">
    <location>
        <begin position="1"/>
        <end position="36"/>
    </location>
</feature>
<dbReference type="AlphaFoldDB" id="A0A9P9E8G5"/>